<protein>
    <submittedName>
        <fullName evidence="2">Uncharacterized protein</fullName>
    </submittedName>
</protein>
<dbReference type="Proteomes" id="UP001500902">
    <property type="component" value="Unassembled WGS sequence"/>
</dbReference>
<comment type="caution">
    <text evidence="2">The sequence shown here is derived from an EMBL/GenBank/DDBJ whole genome shotgun (WGS) entry which is preliminary data.</text>
</comment>
<evidence type="ECO:0000256" key="1">
    <source>
        <dbReference type="SAM" id="MobiDB-lite"/>
    </source>
</evidence>
<feature type="compositionally biased region" description="Low complexity" evidence="1">
    <location>
        <begin position="67"/>
        <end position="84"/>
    </location>
</feature>
<sequence length="111" mass="11204">MSRATSAAADGENAEAAAPWPSRAAHSQPGLSAIAYRAEAAANATRPPSRTGLAPIRSARPPNSGLSSTSAPSYRASSPPRTSSEVTASPEKAPRLAAMAWEPNAVVNPAA</sequence>
<evidence type="ECO:0000313" key="2">
    <source>
        <dbReference type="EMBL" id="GAA3644740.1"/>
    </source>
</evidence>
<gene>
    <name evidence="2" type="ORF">GCM10022224_004130</name>
</gene>
<name>A0ABP7B1J3_9ACTN</name>
<accession>A0ABP7B1J3</accession>
<keyword evidence="3" id="KW-1185">Reference proteome</keyword>
<feature type="region of interest" description="Disordered" evidence="1">
    <location>
        <begin position="1"/>
        <end position="97"/>
    </location>
</feature>
<dbReference type="EMBL" id="BAAAZP010000007">
    <property type="protein sequence ID" value="GAA3644740.1"/>
    <property type="molecule type" value="Genomic_DNA"/>
</dbReference>
<evidence type="ECO:0000313" key="3">
    <source>
        <dbReference type="Proteomes" id="UP001500902"/>
    </source>
</evidence>
<feature type="compositionally biased region" description="Low complexity" evidence="1">
    <location>
        <begin position="1"/>
        <end position="25"/>
    </location>
</feature>
<reference evidence="3" key="1">
    <citation type="journal article" date="2019" name="Int. J. Syst. Evol. Microbiol.">
        <title>The Global Catalogue of Microorganisms (GCM) 10K type strain sequencing project: providing services to taxonomists for standard genome sequencing and annotation.</title>
        <authorList>
            <consortium name="The Broad Institute Genomics Platform"/>
            <consortium name="The Broad Institute Genome Sequencing Center for Infectious Disease"/>
            <person name="Wu L."/>
            <person name="Ma J."/>
        </authorList>
    </citation>
    <scope>NUCLEOTIDE SEQUENCE [LARGE SCALE GENOMIC DNA]</scope>
    <source>
        <strain evidence="3">JCM 16904</strain>
    </source>
</reference>
<feature type="compositionally biased region" description="Low complexity" evidence="1">
    <location>
        <begin position="33"/>
        <end position="44"/>
    </location>
</feature>
<proteinExistence type="predicted"/>
<organism evidence="2 3">
    <name type="scientific">Nonomuraea antimicrobica</name>
    <dbReference type="NCBI Taxonomy" id="561173"/>
    <lineage>
        <taxon>Bacteria</taxon>
        <taxon>Bacillati</taxon>
        <taxon>Actinomycetota</taxon>
        <taxon>Actinomycetes</taxon>
        <taxon>Streptosporangiales</taxon>
        <taxon>Streptosporangiaceae</taxon>
        <taxon>Nonomuraea</taxon>
    </lineage>
</organism>